<dbReference type="Proteomes" id="UP000604046">
    <property type="component" value="Unassembled WGS sequence"/>
</dbReference>
<evidence type="ECO:0000313" key="2">
    <source>
        <dbReference type="Proteomes" id="UP000604046"/>
    </source>
</evidence>
<keyword evidence="2" id="KW-1185">Reference proteome</keyword>
<dbReference type="InterPro" id="IPR036691">
    <property type="entry name" value="Endo/exonu/phosph_ase_sf"/>
</dbReference>
<dbReference type="EMBL" id="CAJNDS010002345">
    <property type="protein sequence ID" value="CAE7442897.1"/>
    <property type="molecule type" value="Genomic_DNA"/>
</dbReference>
<name>A0A812RJH6_9DINO</name>
<dbReference type="SUPFAM" id="SSF56219">
    <property type="entry name" value="DNase I-like"/>
    <property type="match status" value="1"/>
</dbReference>
<evidence type="ECO:0000313" key="1">
    <source>
        <dbReference type="EMBL" id="CAE7442897.1"/>
    </source>
</evidence>
<comment type="caution">
    <text evidence="1">The sequence shown here is derived from an EMBL/GenBank/DDBJ whole genome shotgun (WGS) entry which is preliminary data.</text>
</comment>
<sequence>MLAPRKVALALTSLMLVRFRHDGQWHHSDGYIQEIDERVQKAKHGDVLRFRTSGVATQEFLEILWRTDFDPPQQELLHEFLLRRGLMNQGAEKHLFSIPSCLPRAQLPEAPVSQADEVIYVNLDGFVSPNLFPDLAAMLYKQMSLSMEHKEAEDEPKGELTVKPGPPQVFSNRVEVRVTAGGVAMTVALSLFPLSSQKLLRIHARSHGRSHDGDPKGNEAAKAAQAALEAFHVATGFNLAGYKALQASDSGNEGKDGLALDWQVSSSCNLEDRDLSLWSVEELARNRPCLEEECGQDLLAQRCTTCRLARLLAERFEADLGERLQKVIPKVSIWDSTRPAGSFRFQVVRFPGDVDLSEYLIFQAKDEQDALRQLADLLQKKFKSSWTDQADQGLHWAGLKTGDPKSDKKSDLLKWSLSDIEEGYKGEISLQEALACTSRDRTAKIDIFAKTDMFQNETAEQRFVEVTNVLYVGYFSAAGDGIVPITRDANVIEYLGEGLRDYSAKHPKPMKYVGSSARAVLLCVTCSSAKLLANSLAASTSPHVKRLWERSVFFAQRGWQQEANVAMLELLKPMLQGAAAELCQLAAHAETLIKMLKCETQATRTDALQDLQDEEAEAAKEACLCLEEIRSLCLETHVDPSVSEAKEAQAREQLEMAQRVLEGTADLLVINALGAFSSPVALPLGKDWRFPSDHPPIGATVAVPAEETEETLHVASWNVLNKAYVNHIQANTQGLNESLICDLHSTGVDDAGADARERMIVGMVKGMMCRQVAPVHLLCLQECSQSFLAALRSSLEASGTPHRLALVRGGTDDDKNQEVIGSLKQTWFLDCSVLMGRRGAVPGQALIYNEAKLTLLSNSAEAYPSDKKKASSAQRGSRVVQAILETKFRLQSCQSPHLPGKPFGPARREFCKCLKTMLAKDKQPTLLLADLNFPEEGSLLPKRIDSIGIIPEGSKITAGVFRARKDAAGAKPPKPCELAEELLEGCGAAVELLETRHEELDVKTLAAMPAKDHDASPLAGNAGSALLKTQQPIPEETESLQQAQTCKLCTHAKDALGEAGYQLLWLGADMCTHAEAALGEAGYHLLWLGVVLQGSIDNRAVCLASADVQFDSAASSDANLQASSGHAIPPRAFVQSVLTYGAERIEGGHSMQFRASSRDNVQELATLKAEFEHLKEQNTEKAEDTATGNVALGGWMRLMHLRQMARHEALDEGPRHSYVDDVLGLLVSSWKHIAVSCSMLKSTIADETAFATPCFQVEMVFTGHDAGIKACRCMKDTFDSFDMQQGFVCCSVRQANGLVYTLTAKDAEPHVRKTRDASREQKTRRKSRLFNISSLKALLQSNGRLQFVYFFAQ</sequence>
<gene>
    <name evidence="1" type="primary">NLRC3</name>
    <name evidence="1" type="ORF">SNAT2548_LOCUS24086</name>
</gene>
<protein>
    <submittedName>
        <fullName evidence="1">NLRC3 protein</fullName>
    </submittedName>
</protein>
<reference evidence="1" key="1">
    <citation type="submission" date="2021-02" db="EMBL/GenBank/DDBJ databases">
        <authorList>
            <person name="Dougan E. K."/>
            <person name="Rhodes N."/>
            <person name="Thang M."/>
            <person name="Chan C."/>
        </authorList>
    </citation>
    <scope>NUCLEOTIDE SEQUENCE</scope>
</reference>
<organism evidence="1 2">
    <name type="scientific">Symbiodinium natans</name>
    <dbReference type="NCBI Taxonomy" id="878477"/>
    <lineage>
        <taxon>Eukaryota</taxon>
        <taxon>Sar</taxon>
        <taxon>Alveolata</taxon>
        <taxon>Dinophyceae</taxon>
        <taxon>Suessiales</taxon>
        <taxon>Symbiodiniaceae</taxon>
        <taxon>Symbiodinium</taxon>
    </lineage>
</organism>
<proteinExistence type="predicted"/>
<accession>A0A812RJH6</accession>